<dbReference type="AlphaFoldDB" id="A0AAX3F138"/>
<keyword evidence="1" id="KW-0472">Membrane</keyword>
<organism evidence="2 3">
    <name type="scientific">Mycoplasmopsis synoviae</name>
    <name type="common">Mycoplasma synoviae</name>
    <dbReference type="NCBI Taxonomy" id="2109"/>
    <lineage>
        <taxon>Bacteria</taxon>
        <taxon>Bacillati</taxon>
        <taxon>Mycoplasmatota</taxon>
        <taxon>Mycoplasmoidales</taxon>
        <taxon>Metamycoplasmataceae</taxon>
        <taxon>Mycoplasmopsis</taxon>
    </lineage>
</organism>
<name>A0AAX3F138_MYCSY</name>
<feature type="transmembrane region" description="Helical" evidence="1">
    <location>
        <begin position="279"/>
        <end position="300"/>
    </location>
</feature>
<accession>A0AAX3F138</accession>
<dbReference type="EMBL" id="CP107525">
    <property type="protein sequence ID" value="UZW64519.1"/>
    <property type="molecule type" value="Genomic_DNA"/>
</dbReference>
<feature type="transmembrane region" description="Helical" evidence="1">
    <location>
        <begin position="241"/>
        <end position="259"/>
    </location>
</feature>
<evidence type="ECO:0000313" key="2">
    <source>
        <dbReference type="EMBL" id="UZW64519.1"/>
    </source>
</evidence>
<keyword evidence="1" id="KW-1133">Transmembrane helix</keyword>
<sequence>MTIKNSKMFYRIFFRKFSFPIIYCLIVSIFYFSFILVSFFAIYNNWSTDNHPGKVDWIIKNQPGTTEGIPTSEQQKVFYSLAFYQQGYFLYFVLIFIYIIPVSMFSHYLKIFYKSDYYKRIILLNGNKKTFRYIGLYLVIFWFSFFLIINLLRILGMDYIFKFNIWLQDAKKIRSGIEPDVGIRLDPNEIFHYYSYQIPQSRFTENFNNRFLTYIIGCISIFIASILFTLFLTFTSVWIKILFLAMLFVSYVLGIHYGADFNFYLEKDITLEYAKSVNFLWSISLLNPYVTLPLILKFYISSKEFDIWIYFLLIMQFLFFSILLATTLVIRKRLDRHIFL</sequence>
<proteinExistence type="predicted"/>
<feature type="transmembrane region" description="Helical" evidence="1">
    <location>
        <begin position="130"/>
        <end position="152"/>
    </location>
</feature>
<feature type="transmembrane region" description="Helical" evidence="1">
    <location>
        <begin position="88"/>
        <end position="109"/>
    </location>
</feature>
<gene>
    <name evidence="2" type="ORF">OIE46_00250</name>
</gene>
<dbReference type="RefSeq" id="WP_154221582.1">
    <property type="nucleotide sequence ID" value="NZ_CP034544.1"/>
</dbReference>
<keyword evidence="1" id="KW-0812">Transmembrane</keyword>
<reference evidence="2" key="2">
    <citation type="submission" date="2022-11" db="EMBL/GenBank/DDBJ databases">
        <title>complete genomes of mycoplasma synoviae ZX313 strain and SD2 strain.</title>
        <authorList>
            <person name="Zhong Q."/>
        </authorList>
    </citation>
    <scope>NUCLEOTIDE SEQUENCE</scope>
    <source>
        <strain evidence="2">SD2</strain>
    </source>
</reference>
<dbReference type="Proteomes" id="UP001164481">
    <property type="component" value="Chromosome"/>
</dbReference>
<feature type="transmembrane region" description="Helical" evidence="1">
    <location>
        <begin position="21"/>
        <end position="43"/>
    </location>
</feature>
<reference evidence="2" key="1">
    <citation type="submission" date="2022-10" db="EMBL/GenBank/DDBJ databases">
        <authorList>
            <person name="Wei X."/>
        </authorList>
    </citation>
    <scope>NUCLEOTIDE SEQUENCE</scope>
    <source>
        <strain evidence="2">SD2</strain>
    </source>
</reference>
<feature type="transmembrane region" description="Helical" evidence="1">
    <location>
        <begin position="307"/>
        <end position="330"/>
    </location>
</feature>
<protein>
    <submittedName>
        <fullName evidence="2">Uncharacterized protein</fullName>
    </submittedName>
</protein>
<evidence type="ECO:0000313" key="3">
    <source>
        <dbReference type="Proteomes" id="UP001164481"/>
    </source>
</evidence>
<feature type="transmembrane region" description="Helical" evidence="1">
    <location>
        <begin position="211"/>
        <end position="234"/>
    </location>
</feature>
<evidence type="ECO:0000256" key="1">
    <source>
        <dbReference type="SAM" id="Phobius"/>
    </source>
</evidence>